<dbReference type="AlphaFoldDB" id="A0A3S0IM95"/>
<keyword evidence="4" id="KW-0966">Cell projection</keyword>
<name>A0A3S0IM95_9BACI</name>
<dbReference type="Proteomes" id="UP000271374">
    <property type="component" value="Unassembled WGS sequence"/>
</dbReference>
<organism evidence="4 5">
    <name type="scientific">Bacillus yapensis</name>
    <dbReference type="NCBI Taxonomy" id="2492960"/>
    <lineage>
        <taxon>Bacteria</taxon>
        <taxon>Bacillati</taxon>
        <taxon>Bacillota</taxon>
        <taxon>Bacilli</taxon>
        <taxon>Bacillales</taxon>
        <taxon>Bacillaceae</taxon>
        <taxon>Bacillus</taxon>
    </lineage>
</organism>
<dbReference type="RefSeq" id="WP_126405945.1">
    <property type="nucleotide sequence ID" value="NZ_RXNT01000002.1"/>
</dbReference>
<gene>
    <name evidence="4" type="primary">flgD</name>
    <name evidence="4" type="ORF">EKG37_02835</name>
</gene>
<keyword evidence="4" id="KW-0969">Cilium</keyword>
<protein>
    <recommendedName>
        <fullName evidence="3">Basal-body rod modification protein FlgD</fullName>
    </recommendedName>
</protein>
<accession>A0A3S0IM95</accession>
<dbReference type="NCBIfam" id="NF007197">
    <property type="entry name" value="PRK09618.1"/>
    <property type="match status" value="1"/>
</dbReference>
<dbReference type="Pfam" id="PF03963">
    <property type="entry name" value="FlgD"/>
    <property type="match status" value="1"/>
</dbReference>
<keyword evidence="2 3" id="KW-1005">Bacterial flagellum biogenesis</keyword>
<dbReference type="EMBL" id="RXNT01000002">
    <property type="protein sequence ID" value="RTR35583.1"/>
    <property type="molecule type" value="Genomic_DNA"/>
</dbReference>
<evidence type="ECO:0000313" key="4">
    <source>
        <dbReference type="EMBL" id="RTR35583.1"/>
    </source>
</evidence>
<evidence type="ECO:0000256" key="1">
    <source>
        <dbReference type="ARBA" id="ARBA00010577"/>
    </source>
</evidence>
<dbReference type="GO" id="GO:0044781">
    <property type="term" value="P:bacterial-type flagellum organization"/>
    <property type="evidence" value="ECO:0007669"/>
    <property type="project" value="UniProtKB-UniRule"/>
</dbReference>
<dbReference type="InterPro" id="IPR005648">
    <property type="entry name" value="FlgD"/>
</dbReference>
<dbReference type="OrthoDB" id="280334at2"/>
<comment type="caution">
    <text evidence="4">The sequence shown here is derived from an EMBL/GenBank/DDBJ whole genome shotgun (WGS) entry which is preliminary data.</text>
</comment>
<evidence type="ECO:0000313" key="5">
    <source>
        <dbReference type="Proteomes" id="UP000271374"/>
    </source>
</evidence>
<evidence type="ECO:0000256" key="2">
    <source>
        <dbReference type="ARBA" id="ARBA00022795"/>
    </source>
</evidence>
<keyword evidence="4" id="KW-0282">Flagellum</keyword>
<evidence type="ECO:0000256" key="3">
    <source>
        <dbReference type="RuleBase" id="RU362076"/>
    </source>
</evidence>
<keyword evidence="5" id="KW-1185">Reference proteome</keyword>
<sequence>MTNTIDPSLYLSNYQTQKTTGSNVLGKDDFLKILMVQLQNQDPTSPMEDREFIAQMAQFSSLEAMTNMSSTMQQFVDSQNTNLLISYNQFIGKEVNWHKLNYSTEDPNAQPEVLEGKGKVESIQFKDGTVQLILEDGTILEPANISGVGGSSSGTADSSLVQASMLIGKMVTYLNESQEELTAIVKSVSIKDGKTLFQLDDENQTSITAQQMTKIG</sequence>
<comment type="function">
    <text evidence="3">Required for flagellar hook formation. May act as a scaffolding protein.</text>
</comment>
<comment type="similarity">
    <text evidence="1 3">Belongs to the FlgD family.</text>
</comment>
<reference evidence="4 5" key="1">
    <citation type="submission" date="2018-12" db="EMBL/GenBank/DDBJ databases">
        <title>Bacillus yapensis draft genome sequence.</title>
        <authorList>
            <person name="Yu L."/>
            <person name="Xu X."/>
            <person name="Tang X."/>
        </authorList>
    </citation>
    <scope>NUCLEOTIDE SEQUENCE [LARGE SCALE GENOMIC DNA]</scope>
    <source>
        <strain evidence="4 5">XXST-01</strain>
    </source>
</reference>
<proteinExistence type="inferred from homology"/>